<keyword evidence="2" id="KW-1185">Reference proteome</keyword>
<reference evidence="1" key="2">
    <citation type="journal article" date="2023" name="Int. J. Mol. Sci.">
        <title>De Novo Assembly and Annotation of 11 Diverse Shrub Willow (Salix) Genomes Reveals Novel Gene Organization in Sex-Linked Regions.</title>
        <authorList>
            <person name="Hyden B."/>
            <person name="Feng K."/>
            <person name="Yates T.B."/>
            <person name="Jawdy S."/>
            <person name="Cereghino C."/>
            <person name="Smart L.B."/>
            <person name="Muchero W."/>
        </authorList>
    </citation>
    <scope>NUCLEOTIDE SEQUENCE</scope>
    <source>
        <tissue evidence="1">Shoot tip</tissue>
    </source>
</reference>
<organism evidence="1 2">
    <name type="scientific">Salix purpurea</name>
    <name type="common">Purple osier willow</name>
    <dbReference type="NCBI Taxonomy" id="77065"/>
    <lineage>
        <taxon>Eukaryota</taxon>
        <taxon>Viridiplantae</taxon>
        <taxon>Streptophyta</taxon>
        <taxon>Embryophyta</taxon>
        <taxon>Tracheophyta</taxon>
        <taxon>Spermatophyta</taxon>
        <taxon>Magnoliopsida</taxon>
        <taxon>eudicotyledons</taxon>
        <taxon>Gunneridae</taxon>
        <taxon>Pentapetalae</taxon>
        <taxon>rosids</taxon>
        <taxon>fabids</taxon>
        <taxon>Malpighiales</taxon>
        <taxon>Salicaceae</taxon>
        <taxon>Saliceae</taxon>
        <taxon>Salix</taxon>
    </lineage>
</organism>
<dbReference type="EMBL" id="JAPFFK010000011">
    <property type="protein sequence ID" value="KAJ6735340.1"/>
    <property type="molecule type" value="Genomic_DNA"/>
</dbReference>
<comment type="caution">
    <text evidence="1">The sequence shown here is derived from an EMBL/GenBank/DDBJ whole genome shotgun (WGS) entry which is preliminary data.</text>
</comment>
<evidence type="ECO:0000313" key="1">
    <source>
        <dbReference type="EMBL" id="KAJ6735340.1"/>
    </source>
</evidence>
<sequence>MQQSSSKWEVKISCLFVQSTTRHRKAFVKGSLLKDLSMKGSGTENSRGNATIIFEVGSEDFVSFLPIHDKLTGISNAIKKISNTIAFSISRKQEREKPAMDVSLRNVGLDPAIIDVLVHDLLEESSRPATLPQERFYVKQEPWLR</sequence>
<dbReference type="AlphaFoldDB" id="A0A9Q0UT21"/>
<dbReference type="Proteomes" id="UP001151532">
    <property type="component" value="Chromosome 17"/>
</dbReference>
<name>A0A9Q0UT21_SALPP</name>
<reference evidence="1" key="1">
    <citation type="submission" date="2022-11" db="EMBL/GenBank/DDBJ databases">
        <authorList>
            <person name="Hyden B.L."/>
            <person name="Feng K."/>
            <person name="Yates T."/>
            <person name="Jawdy S."/>
            <person name="Smart L.B."/>
            <person name="Muchero W."/>
        </authorList>
    </citation>
    <scope>NUCLEOTIDE SEQUENCE</scope>
    <source>
        <tissue evidence="1">Shoot tip</tissue>
    </source>
</reference>
<gene>
    <name evidence="1" type="ORF">OIU79_002412</name>
</gene>
<evidence type="ECO:0000313" key="2">
    <source>
        <dbReference type="Proteomes" id="UP001151532"/>
    </source>
</evidence>
<accession>A0A9Q0UT21</accession>
<proteinExistence type="predicted"/>
<protein>
    <submittedName>
        <fullName evidence="1">Uncharacterized protein</fullName>
    </submittedName>
</protein>